<accession>A0A6N6MR02</accession>
<evidence type="ECO:0000313" key="1">
    <source>
        <dbReference type="EMBL" id="KAB1070948.1"/>
    </source>
</evidence>
<keyword evidence="2" id="KW-1185">Reference proteome</keyword>
<dbReference type="PANTHER" id="PTHR43861">
    <property type="entry name" value="TRANS-ACONITATE 2-METHYLTRANSFERASE-RELATED"/>
    <property type="match status" value="1"/>
</dbReference>
<dbReference type="SUPFAM" id="SSF53335">
    <property type="entry name" value="S-adenosyl-L-methionine-dependent methyltransferases"/>
    <property type="match status" value="1"/>
</dbReference>
<name>A0A6N6MR02_9HYPH</name>
<dbReference type="InterPro" id="IPR029063">
    <property type="entry name" value="SAM-dependent_MTases_sf"/>
</dbReference>
<dbReference type="RefSeq" id="WP_150965586.1">
    <property type="nucleotide sequence ID" value="NZ_VZZJ01000022.1"/>
</dbReference>
<sequence>MTGAGHNLVEGAPPCPITGAPAARLVQWVSARLLTDLWRYSGGVDVSGLLMPARRFGLWESPTGLIFFDPMIAGDEPFYRTFYGRIAAHDKLAGARTHRLEFLAAAGHVPAGGRVLDVGCGHGGFRAYVPGAPYTGLDPNFAAEDPTGTILAETVQAHADRVGPIYDVVCAFQVIEHVADPLGFARAMAACVKPGGTLLVGTPLWPSPNTTIPNFIMNAPPHHLTWWTPGALEVLARTLGFTPERVHAIGMDRHDSIIHWMARATPVRCRDRYFKPAKSWYAALALSYGAALVLNRVLPLPPRTRPNTLLLAARKDGAGPA</sequence>
<proteinExistence type="predicted"/>
<dbReference type="GO" id="GO:0032259">
    <property type="term" value="P:methylation"/>
    <property type="evidence" value="ECO:0007669"/>
    <property type="project" value="UniProtKB-KW"/>
</dbReference>
<dbReference type="Pfam" id="PF13489">
    <property type="entry name" value="Methyltransf_23"/>
    <property type="match status" value="1"/>
</dbReference>
<dbReference type="PANTHER" id="PTHR43861:SF6">
    <property type="entry name" value="METHYLTRANSFERASE TYPE 11"/>
    <property type="match status" value="1"/>
</dbReference>
<dbReference type="Proteomes" id="UP000441523">
    <property type="component" value="Unassembled WGS sequence"/>
</dbReference>
<reference evidence="1 2" key="1">
    <citation type="submission" date="2019-09" db="EMBL/GenBank/DDBJ databases">
        <title>YIM 132548 draft genome.</title>
        <authorList>
            <person name="Jiang L."/>
        </authorList>
    </citation>
    <scope>NUCLEOTIDE SEQUENCE [LARGE SCALE GENOMIC DNA]</scope>
    <source>
        <strain evidence="1 2">YIM 132548</strain>
    </source>
</reference>
<protein>
    <submittedName>
        <fullName evidence="1">Class I SAM-dependent methyltransferase</fullName>
    </submittedName>
</protein>
<organism evidence="1 2">
    <name type="scientific">Methylobacterium planeticum</name>
    <dbReference type="NCBI Taxonomy" id="2615211"/>
    <lineage>
        <taxon>Bacteria</taxon>
        <taxon>Pseudomonadati</taxon>
        <taxon>Pseudomonadota</taxon>
        <taxon>Alphaproteobacteria</taxon>
        <taxon>Hyphomicrobiales</taxon>
        <taxon>Methylobacteriaceae</taxon>
        <taxon>Methylobacterium</taxon>
    </lineage>
</organism>
<keyword evidence="1" id="KW-0808">Transferase</keyword>
<dbReference type="CDD" id="cd02440">
    <property type="entry name" value="AdoMet_MTases"/>
    <property type="match status" value="1"/>
</dbReference>
<dbReference type="EMBL" id="VZZJ01000022">
    <property type="protein sequence ID" value="KAB1070948.1"/>
    <property type="molecule type" value="Genomic_DNA"/>
</dbReference>
<comment type="caution">
    <text evidence="1">The sequence shown here is derived from an EMBL/GenBank/DDBJ whole genome shotgun (WGS) entry which is preliminary data.</text>
</comment>
<evidence type="ECO:0000313" key="2">
    <source>
        <dbReference type="Proteomes" id="UP000441523"/>
    </source>
</evidence>
<dbReference type="AlphaFoldDB" id="A0A6N6MR02"/>
<dbReference type="Gene3D" id="3.40.50.150">
    <property type="entry name" value="Vaccinia Virus protein VP39"/>
    <property type="match status" value="1"/>
</dbReference>
<dbReference type="GO" id="GO:0008168">
    <property type="term" value="F:methyltransferase activity"/>
    <property type="evidence" value="ECO:0007669"/>
    <property type="project" value="UniProtKB-KW"/>
</dbReference>
<keyword evidence="1" id="KW-0489">Methyltransferase</keyword>
<gene>
    <name evidence="1" type="ORF">F6X51_20750</name>
</gene>